<dbReference type="GO" id="GO:0043240">
    <property type="term" value="C:Fanconi anaemia nuclear complex"/>
    <property type="evidence" value="ECO:0007669"/>
    <property type="project" value="InterPro"/>
</dbReference>
<evidence type="ECO:0000313" key="1">
    <source>
        <dbReference type="EMBL" id="CAG8545741.1"/>
    </source>
</evidence>
<dbReference type="OrthoDB" id="2392308at2759"/>
<dbReference type="GO" id="GO:0036297">
    <property type="term" value="P:interstrand cross-link repair"/>
    <property type="evidence" value="ECO:0007669"/>
    <property type="project" value="InterPro"/>
</dbReference>
<gene>
    <name evidence="1" type="ORF">POCULU_LOCUS4762</name>
</gene>
<accession>A0A9N9AXE7</accession>
<dbReference type="InterPro" id="IPR029251">
    <property type="entry name" value="Faap100"/>
</dbReference>
<evidence type="ECO:0000313" key="2">
    <source>
        <dbReference type="Proteomes" id="UP000789572"/>
    </source>
</evidence>
<dbReference type="AlphaFoldDB" id="A0A9N9AXE7"/>
<protein>
    <submittedName>
        <fullName evidence="1">6868_t:CDS:1</fullName>
    </submittedName>
</protein>
<dbReference type="GO" id="GO:0005654">
    <property type="term" value="C:nucleoplasm"/>
    <property type="evidence" value="ECO:0007669"/>
    <property type="project" value="TreeGrafter"/>
</dbReference>
<dbReference type="PANTHER" id="PTHR14890">
    <property type="entry name" value="FANCONI ANEMIA CORE COMPLEX-ASSOCIATED PROTEIN 100"/>
    <property type="match status" value="1"/>
</dbReference>
<proteinExistence type="predicted"/>
<dbReference type="PANTHER" id="PTHR14890:SF1">
    <property type="entry name" value="FANCONI ANEMIA CORE COMPLEX-ASSOCIATED PROTEIN 100"/>
    <property type="match status" value="1"/>
</dbReference>
<dbReference type="EMBL" id="CAJVPJ010000644">
    <property type="protein sequence ID" value="CAG8545741.1"/>
    <property type="molecule type" value="Genomic_DNA"/>
</dbReference>
<sequence length="815" mass="91658">MTIELEILNTYSLPCPIGPVVAKSFKNYDWLAVRVLPKLFHIFINGSLRQIWRFPAEPIEISLEHSVPNDDFISVLVATADGAMLRMRSNLGLYSDKRNLDRDFSDSFDVSRHAKKSRRMYSTDSDNDVVMLSSDENLSPYVVPMSAPTILNVSGEHLIYKQASVIDALNNFDSLSCDILLIGLSDGVILSRQLNAALATPLIMTALSEPIQAMYVLPVQRGELQDTPLTFSMSVTDTNVNNALLIIGAHGTVGLMTTDPSASDNKAQKSLYREYNVPCPVYSSFLYKKYLLLAVGDGRIVVIDFNQNVIENGQLVSLHLSTLKLPVGIIKLCYIGSVGGLSEEILYSVTKDGRILRMKLSVVLSKQSTGRRVESAAELKKEIKSQLGLIAECSEKQSQLEKTSQLLSSAIVARNRVIHELQTFAKKSIDTRATQFAVTCLPITLPVSLYGTIVTRTFIRVKITNRLQIDWSQGWTLMMIMSAHVYAHNGNPNSIVSYSVPLVNMESEWERDVEVNLRLLCLPINIKIDLCFSPLKPPPEPGIKNFIRPCPQDILQRLQKHRHFGNNHGAGFIVPMDGHFFATKSDFRKTAEKLIARFHTNRGVEVNTLTWSDFISSFNIRTVVIKFRLGWFNYQNVQMNSEEKYASTLESAWRRCLSILLGDYIEEQLLHEIIKAADYAAFLTPLSLTPVVLNMRKLDAGEQSLDTTAVELKISCQAPEVVLFTEEAILRRLQELMDNSSNSITMDIDFQDSNSILQNMNTEYARLTTTLATDKSSNWNDIAHRVDELEDQLRRLIISIHDKMETVWIPGVVRV</sequence>
<organism evidence="1 2">
    <name type="scientific">Paraglomus occultum</name>
    <dbReference type="NCBI Taxonomy" id="144539"/>
    <lineage>
        <taxon>Eukaryota</taxon>
        <taxon>Fungi</taxon>
        <taxon>Fungi incertae sedis</taxon>
        <taxon>Mucoromycota</taxon>
        <taxon>Glomeromycotina</taxon>
        <taxon>Glomeromycetes</taxon>
        <taxon>Paraglomerales</taxon>
        <taxon>Paraglomeraceae</taxon>
        <taxon>Paraglomus</taxon>
    </lineage>
</organism>
<dbReference type="Proteomes" id="UP000789572">
    <property type="component" value="Unassembled WGS sequence"/>
</dbReference>
<name>A0A9N9AXE7_9GLOM</name>
<comment type="caution">
    <text evidence="1">The sequence shown here is derived from an EMBL/GenBank/DDBJ whole genome shotgun (WGS) entry which is preliminary data.</text>
</comment>
<keyword evidence="2" id="KW-1185">Reference proteome</keyword>
<reference evidence="1" key="1">
    <citation type="submission" date="2021-06" db="EMBL/GenBank/DDBJ databases">
        <authorList>
            <person name="Kallberg Y."/>
            <person name="Tangrot J."/>
            <person name="Rosling A."/>
        </authorList>
    </citation>
    <scope>NUCLEOTIDE SEQUENCE</scope>
    <source>
        <strain evidence="1">IA702</strain>
    </source>
</reference>